<evidence type="ECO:0000256" key="1">
    <source>
        <dbReference type="SAM" id="Phobius"/>
    </source>
</evidence>
<dbReference type="EMBL" id="JAIWQS010000003">
    <property type="protein sequence ID" value="KAJ8770925.1"/>
    <property type="molecule type" value="Genomic_DNA"/>
</dbReference>
<gene>
    <name evidence="2" type="ORF">K2173_022097</name>
</gene>
<organism evidence="2 3">
    <name type="scientific">Erythroxylum novogranatense</name>
    <dbReference type="NCBI Taxonomy" id="1862640"/>
    <lineage>
        <taxon>Eukaryota</taxon>
        <taxon>Viridiplantae</taxon>
        <taxon>Streptophyta</taxon>
        <taxon>Embryophyta</taxon>
        <taxon>Tracheophyta</taxon>
        <taxon>Spermatophyta</taxon>
        <taxon>Magnoliopsida</taxon>
        <taxon>eudicotyledons</taxon>
        <taxon>Gunneridae</taxon>
        <taxon>Pentapetalae</taxon>
        <taxon>rosids</taxon>
        <taxon>fabids</taxon>
        <taxon>Malpighiales</taxon>
        <taxon>Erythroxylaceae</taxon>
        <taxon>Erythroxylum</taxon>
    </lineage>
</organism>
<reference evidence="2 3" key="1">
    <citation type="submission" date="2021-09" db="EMBL/GenBank/DDBJ databases">
        <title>Genomic insights and catalytic innovation underlie evolution of tropane alkaloids biosynthesis.</title>
        <authorList>
            <person name="Wang Y.-J."/>
            <person name="Tian T."/>
            <person name="Huang J.-P."/>
            <person name="Huang S.-X."/>
        </authorList>
    </citation>
    <scope>NUCLEOTIDE SEQUENCE [LARGE SCALE GENOMIC DNA]</scope>
    <source>
        <strain evidence="2">KIB-2018</strain>
        <tissue evidence="2">Leaf</tissue>
    </source>
</reference>
<dbReference type="PANTHER" id="PTHR37716:SF1">
    <property type="entry name" value="OS07G0568900 PROTEIN"/>
    <property type="match status" value="1"/>
</dbReference>
<dbReference type="AlphaFoldDB" id="A0AAV8TYK7"/>
<feature type="transmembrane region" description="Helical" evidence="1">
    <location>
        <begin position="129"/>
        <end position="147"/>
    </location>
</feature>
<keyword evidence="1" id="KW-1133">Transmembrane helix</keyword>
<dbReference type="GO" id="GO:0009535">
    <property type="term" value="C:chloroplast thylakoid membrane"/>
    <property type="evidence" value="ECO:0007669"/>
    <property type="project" value="TreeGrafter"/>
</dbReference>
<evidence type="ECO:0000313" key="3">
    <source>
        <dbReference type="Proteomes" id="UP001159364"/>
    </source>
</evidence>
<evidence type="ECO:0000313" key="2">
    <source>
        <dbReference type="EMBL" id="KAJ8770925.1"/>
    </source>
</evidence>
<dbReference type="Proteomes" id="UP001159364">
    <property type="component" value="Linkage Group LG03"/>
</dbReference>
<keyword evidence="1" id="KW-0812">Transmembrane</keyword>
<keyword evidence="1" id="KW-0472">Membrane</keyword>
<dbReference type="PANTHER" id="PTHR37716">
    <property type="entry name" value="OS07G0568900 PROTEIN"/>
    <property type="match status" value="1"/>
</dbReference>
<name>A0AAV8TYK7_9ROSI</name>
<sequence length="198" mass="21623">MLSLHCLSLYNNQTLSLPNLSLIFSTKLHPSSSVSLGLAYHVDGRVSRKTNTKESSSFSPCIVHAMETGSHKYEVDPDQAKEALKELDQQIQNLSNKQVSTPKIKASDIKLTRDESTEEEAVAQGPDSFLLNWTIALFLFTIFYNVLFNTVIKPAIDGPESGPSPAATAAFRAGTASQEMAVLPLQPMAPEINTSRMP</sequence>
<keyword evidence="3" id="KW-1185">Reference proteome</keyword>
<proteinExistence type="predicted"/>
<comment type="caution">
    <text evidence="2">The sequence shown here is derived from an EMBL/GenBank/DDBJ whole genome shotgun (WGS) entry which is preliminary data.</text>
</comment>
<protein>
    <submittedName>
        <fullName evidence="2">Uncharacterized protein</fullName>
    </submittedName>
</protein>
<accession>A0AAV8TYK7</accession>